<name>A0A0M3ALB5_9SPHN</name>
<feature type="transmembrane region" description="Helical" evidence="1">
    <location>
        <begin position="119"/>
        <end position="143"/>
    </location>
</feature>
<comment type="caution">
    <text evidence="2">The sequence shown here is derived from an EMBL/GenBank/DDBJ whole genome shotgun (WGS) entry which is preliminary data.</text>
</comment>
<proteinExistence type="predicted"/>
<feature type="transmembrane region" description="Helical" evidence="1">
    <location>
        <begin position="155"/>
        <end position="181"/>
    </location>
</feature>
<protein>
    <submittedName>
        <fullName evidence="2">Uncharacterized protein</fullName>
    </submittedName>
</protein>
<dbReference type="PATRIC" id="fig|56193.3.peg.3980"/>
<feature type="transmembrane region" description="Helical" evidence="1">
    <location>
        <begin position="21"/>
        <end position="47"/>
    </location>
</feature>
<keyword evidence="3" id="KW-1185">Reference proteome</keyword>
<feature type="transmembrane region" description="Helical" evidence="1">
    <location>
        <begin position="232"/>
        <end position="249"/>
    </location>
</feature>
<dbReference type="AlphaFoldDB" id="A0A0M3ALB5"/>
<sequence length="293" mass="32041">MMMMRLIPGAWGDEMRLSVEAATLLTPLAAAAMVPVLIGMAAVYPWVGDRSPSAFKLLWLSPVPFITRTLLRFGAQWWLGHRMRARRGQTVTAGAGVVLMPVLTSLVAVDWLMSLEPDFASSAFGLEFMQREVIIAFCVLLLLRLGMGREPRRLGVLGGLLLTLLLLSAYFLFLPFFVIWSSNLAPNVEWYARRWGTGWEAVAWTFGLLAGVPLLALLLARARKSASWLKPLSAAVILSSLLQLGWTVLPGRGGLAVLAFCASVVGLGLLGVALLPMALRHRVRARLPAEARR</sequence>
<feature type="transmembrane region" description="Helical" evidence="1">
    <location>
        <begin position="59"/>
        <end position="79"/>
    </location>
</feature>
<evidence type="ECO:0000313" key="3">
    <source>
        <dbReference type="Proteomes" id="UP000033874"/>
    </source>
</evidence>
<dbReference type="Proteomes" id="UP000033874">
    <property type="component" value="Unassembled WGS sequence"/>
</dbReference>
<dbReference type="EMBL" id="LBIC01000009">
    <property type="protein sequence ID" value="KKW90645.1"/>
    <property type="molecule type" value="Genomic_DNA"/>
</dbReference>
<feature type="transmembrane region" description="Helical" evidence="1">
    <location>
        <begin position="255"/>
        <end position="279"/>
    </location>
</feature>
<keyword evidence="1" id="KW-1133">Transmembrane helix</keyword>
<keyword evidence="1" id="KW-0812">Transmembrane</keyword>
<evidence type="ECO:0000313" key="2">
    <source>
        <dbReference type="EMBL" id="KKW90645.1"/>
    </source>
</evidence>
<evidence type="ECO:0000256" key="1">
    <source>
        <dbReference type="SAM" id="Phobius"/>
    </source>
</evidence>
<organism evidence="2 3">
    <name type="scientific">Sphingobium chungbukense</name>
    <dbReference type="NCBI Taxonomy" id="56193"/>
    <lineage>
        <taxon>Bacteria</taxon>
        <taxon>Pseudomonadati</taxon>
        <taxon>Pseudomonadota</taxon>
        <taxon>Alphaproteobacteria</taxon>
        <taxon>Sphingomonadales</taxon>
        <taxon>Sphingomonadaceae</taxon>
        <taxon>Sphingobium</taxon>
    </lineage>
</organism>
<dbReference type="STRING" id="56193.YP76_18925"/>
<dbReference type="PANTHER" id="PTHR43044:SF1">
    <property type="entry name" value="QUINOL:CYTOCHROME C OXIDOREDUCTASE QUINONE-BINDING SUBUNIT 2"/>
    <property type="match status" value="1"/>
</dbReference>
<reference evidence="2 3" key="1">
    <citation type="submission" date="2015-04" db="EMBL/GenBank/DDBJ databases">
        <title>Genome sequence of aromatic hydrocarbons-degrading Sphingobium chungbukense DJ77.</title>
        <authorList>
            <person name="Kim Y.-C."/>
            <person name="Chae J.-C."/>
        </authorList>
    </citation>
    <scope>NUCLEOTIDE SEQUENCE [LARGE SCALE GENOMIC DNA]</scope>
    <source>
        <strain evidence="2 3">DJ77</strain>
    </source>
</reference>
<accession>A0A0M3ALB5</accession>
<dbReference type="PANTHER" id="PTHR43044">
    <property type="match status" value="1"/>
</dbReference>
<feature type="transmembrane region" description="Helical" evidence="1">
    <location>
        <begin position="201"/>
        <end position="220"/>
    </location>
</feature>
<keyword evidence="1" id="KW-0472">Membrane</keyword>
<feature type="transmembrane region" description="Helical" evidence="1">
    <location>
        <begin position="91"/>
        <end position="113"/>
    </location>
</feature>
<gene>
    <name evidence="2" type="ORF">YP76_18925</name>
</gene>